<evidence type="ECO:0000259" key="7">
    <source>
        <dbReference type="Pfam" id="PF02803"/>
    </source>
</evidence>
<dbReference type="NCBIfam" id="TIGR01930">
    <property type="entry name" value="AcCoA-C-Actrans"/>
    <property type="match status" value="1"/>
</dbReference>
<sequence>MTDAVIVDIIRTPSGKGKPGGALSGTHPVDLLAHTLRTLVERTGIDPERIDDVIIGCVDQGGEQALNVARNAVLGAGWPESVPATTIDRQCGSSQQALHFAAQGVLSGAYDIVVAGGVESMSRVPMGSPVAGADALGSAVRERYPEGLVNQGVSAELIANKWGFDRATLDEYAARSHRLAAETAAAGGFANELIGVPVTDAEGNQVEFSADETVRGSTTAEKLAGLPTVFGTEKMAARFPELDWRITPGNSSPLTDGASASLIMSAEKAKELGLTPRARFHDFAVAGSDPLFMLTGPIPATEKVLARSGLGMDDLDVYEVNEAFASVPLAWAAELKADPEKLNPRGGAIALGHPLGASGVKLMATLVNTLEATGGRYGLQTMCEGGGMANATIIERLG</sequence>
<evidence type="ECO:0000313" key="8">
    <source>
        <dbReference type="EMBL" id="NYI70713.1"/>
    </source>
</evidence>
<evidence type="ECO:0000256" key="4">
    <source>
        <dbReference type="PIRSR" id="PIRSR000429-1"/>
    </source>
</evidence>
<reference evidence="8 9" key="1">
    <citation type="submission" date="2020-07" db="EMBL/GenBank/DDBJ databases">
        <title>Sequencing the genomes of 1000 actinobacteria strains.</title>
        <authorList>
            <person name="Klenk H.-P."/>
        </authorList>
    </citation>
    <scope>NUCLEOTIDE SEQUENCE [LARGE SCALE GENOMIC DNA]</scope>
    <source>
        <strain evidence="8 9">DSM 103164</strain>
    </source>
</reference>
<dbReference type="InterPro" id="IPR020616">
    <property type="entry name" value="Thiolase_N"/>
</dbReference>
<keyword evidence="3 5" id="KW-0012">Acyltransferase</keyword>
<dbReference type="RefSeq" id="WP_179444635.1">
    <property type="nucleotide sequence ID" value="NZ_JACBZS010000001.1"/>
</dbReference>
<keyword evidence="9" id="KW-1185">Reference proteome</keyword>
<dbReference type="EMBL" id="JACBZS010000001">
    <property type="protein sequence ID" value="NYI70713.1"/>
    <property type="molecule type" value="Genomic_DNA"/>
</dbReference>
<accession>A0A7Z0IKN8</accession>
<dbReference type="GO" id="GO:0003988">
    <property type="term" value="F:acetyl-CoA C-acyltransferase activity"/>
    <property type="evidence" value="ECO:0007669"/>
    <property type="project" value="UniProtKB-EC"/>
</dbReference>
<keyword evidence="2 5" id="KW-0808">Transferase</keyword>
<proteinExistence type="inferred from homology"/>
<dbReference type="Pfam" id="PF02803">
    <property type="entry name" value="Thiolase_C"/>
    <property type="match status" value="1"/>
</dbReference>
<evidence type="ECO:0000256" key="2">
    <source>
        <dbReference type="ARBA" id="ARBA00022679"/>
    </source>
</evidence>
<evidence type="ECO:0000313" key="9">
    <source>
        <dbReference type="Proteomes" id="UP000527616"/>
    </source>
</evidence>
<gene>
    <name evidence="8" type="ORF">GGQ54_001273</name>
</gene>
<dbReference type="AlphaFoldDB" id="A0A7Z0IKN8"/>
<name>A0A7Z0IKN8_9ACTN</name>
<evidence type="ECO:0000256" key="1">
    <source>
        <dbReference type="ARBA" id="ARBA00010982"/>
    </source>
</evidence>
<dbReference type="CDD" id="cd00751">
    <property type="entry name" value="thiolase"/>
    <property type="match status" value="1"/>
</dbReference>
<dbReference type="Gene3D" id="3.40.47.10">
    <property type="match status" value="2"/>
</dbReference>
<feature type="active site" description="Acyl-thioester intermediate" evidence="4">
    <location>
        <position position="91"/>
    </location>
</feature>
<dbReference type="InterPro" id="IPR002155">
    <property type="entry name" value="Thiolase"/>
</dbReference>
<dbReference type="InterPro" id="IPR020617">
    <property type="entry name" value="Thiolase_C"/>
</dbReference>
<dbReference type="InterPro" id="IPR016039">
    <property type="entry name" value="Thiolase-like"/>
</dbReference>
<dbReference type="SUPFAM" id="SSF53901">
    <property type="entry name" value="Thiolase-like"/>
    <property type="match status" value="2"/>
</dbReference>
<dbReference type="Pfam" id="PF00108">
    <property type="entry name" value="Thiolase_N"/>
    <property type="match status" value="1"/>
</dbReference>
<evidence type="ECO:0000259" key="6">
    <source>
        <dbReference type="Pfam" id="PF00108"/>
    </source>
</evidence>
<comment type="similarity">
    <text evidence="1 5">Belongs to the thiolase-like superfamily. Thiolase family.</text>
</comment>
<dbReference type="EC" id="2.3.1.16" evidence="8"/>
<dbReference type="InterPro" id="IPR020613">
    <property type="entry name" value="Thiolase_CS"/>
</dbReference>
<feature type="domain" description="Thiolase N-terminal" evidence="6">
    <location>
        <begin position="5"/>
        <end position="266"/>
    </location>
</feature>
<feature type="domain" description="Thiolase C-terminal" evidence="7">
    <location>
        <begin position="275"/>
        <end position="396"/>
    </location>
</feature>
<dbReference type="PANTHER" id="PTHR43365:SF1">
    <property type="entry name" value="ACETYL-COA C-ACYLTRANSFERASE"/>
    <property type="match status" value="1"/>
</dbReference>
<dbReference type="PANTHER" id="PTHR43365">
    <property type="entry name" value="BLR7806 PROTEIN"/>
    <property type="match status" value="1"/>
</dbReference>
<dbReference type="PIRSF" id="PIRSF000429">
    <property type="entry name" value="Ac-CoA_Ac_transf"/>
    <property type="match status" value="1"/>
</dbReference>
<protein>
    <submittedName>
        <fullName evidence="8">Acetyl-CoA acyltransferase</fullName>
        <ecNumber evidence="8">2.3.1.16</ecNumber>
    </submittedName>
</protein>
<evidence type="ECO:0000256" key="5">
    <source>
        <dbReference type="RuleBase" id="RU003557"/>
    </source>
</evidence>
<feature type="active site" description="Proton acceptor" evidence="4">
    <location>
        <position position="353"/>
    </location>
</feature>
<dbReference type="PROSITE" id="PS00737">
    <property type="entry name" value="THIOLASE_2"/>
    <property type="match status" value="1"/>
</dbReference>
<organism evidence="8 9">
    <name type="scientific">Naumannella cuiyingiana</name>
    <dbReference type="NCBI Taxonomy" id="1347891"/>
    <lineage>
        <taxon>Bacteria</taxon>
        <taxon>Bacillati</taxon>
        <taxon>Actinomycetota</taxon>
        <taxon>Actinomycetes</taxon>
        <taxon>Propionibacteriales</taxon>
        <taxon>Propionibacteriaceae</taxon>
        <taxon>Naumannella</taxon>
    </lineage>
</organism>
<evidence type="ECO:0000256" key="3">
    <source>
        <dbReference type="ARBA" id="ARBA00023315"/>
    </source>
</evidence>
<dbReference type="Proteomes" id="UP000527616">
    <property type="component" value="Unassembled WGS sequence"/>
</dbReference>
<comment type="caution">
    <text evidence="8">The sequence shown here is derived from an EMBL/GenBank/DDBJ whole genome shotgun (WGS) entry which is preliminary data.</text>
</comment>
<feature type="active site" description="Proton acceptor" evidence="4">
    <location>
        <position position="383"/>
    </location>
</feature>